<evidence type="ECO:0000313" key="3">
    <source>
        <dbReference type="EMBL" id="HHP04390.1"/>
    </source>
</evidence>
<accession>A0A7C1TB52</accession>
<dbReference type="InterPro" id="IPR007159">
    <property type="entry name" value="SpoVT-AbrB_dom"/>
</dbReference>
<dbReference type="PANTHER" id="PTHR42930:SF3">
    <property type="entry name" value="PHOSPHATE-SPECIFIC TRANSPORT SYSTEM ACCESSORY PROTEIN PHOU"/>
    <property type="match status" value="1"/>
</dbReference>
<dbReference type="GO" id="GO:0030643">
    <property type="term" value="P:intracellular phosphate ion homeostasis"/>
    <property type="evidence" value="ECO:0007669"/>
    <property type="project" value="InterPro"/>
</dbReference>
<dbReference type="Gene3D" id="1.20.58.220">
    <property type="entry name" value="Phosphate transport system protein phou homolog 2, domain 2"/>
    <property type="match status" value="1"/>
</dbReference>
<sequence>MAVEVKRVVRIGGSYYVALPKAWVLENKLENSYVVVEPESGGVLRLRVLEGKEAQGPRTARLVCSGNVLRKILSAYLKGYEVLEVEAEPSCMEELRRVVAKAQSLLVGLEVVEETPSSVVLQCFTRPDYSVESLLYRMNAVSTSMLEKAAAALETGDEALVQEVKSLDDRVDRLYFLVVRLIRSKVADPLTPPEERIRLVDLRLVARNLEDIADTYESLASLAPTVRLSLPAHSELADLQKAAIKEVVDRRGRADEIRSSLEKLQVRLSELQPPAVVEEKIRRVVDLLNDILDLV</sequence>
<dbReference type="EMBL" id="DSKP01000117">
    <property type="protein sequence ID" value="HEB48805.1"/>
    <property type="molecule type" value="Genomic_DNA"/>
</dbReference>
<dbReference type="AlphaFoldDB" id="A0A7C1TB52"/>
<dbReference type="InterPro" id="IPR028366">
    <property type="entry name" value="PhoU"/>
</dbReference>
<dbReference type="Pfam" id="PF01895">
    <property type="entry name" value="PhoU"/>
    <property type="match status" value="1"/>
</dbReference>
<evidence type="ECO:0000313" key="2">
    <source>
        <dbReference type="EMBL" id="HEB48805.1"/>
    </source>
</evidence>
<gene>
    <name evidence="3" type="ORF">ENM88_01395</name>
    <name evidence="2" type="ORF">ENP77_03305</name>
</gene>
<comment type="caution">
    <text evidence="2">The sequence shown here is derived from an EMBL/GenBank/DDBJ whole genome shotgun (WGS) entry which is preliminary data.</text>
</comment>
<evidence type="ECO:0000259" key="1">
    <source>
        <dbReference type="SMART" id="SM00966"/>
    </source>
</evidence>
<name>A0A7C1TB52_THEPE</name>
<dbReference type="SMART" id="SM00966">
    <property type="entry name" value="SpoVT_AbrB"/>
    <property type="match status" value="1"/>
</dbReference>
<dbReference type="SUPFAM" id="SSF109755">
    <property type="entry name" value="PhoU-like"/>
    <property type="match status" value="1"/>
</dbReference>
<reference evidence="2" key="1">
    <citation type="journal article" date="2020" name="mSystems">
        <title>Genome- and Community-Level Interaction Insights into Carbon Utilization and Element Cycling Functions of Hydrothermarchaeota in Hydrothermal Sediment.</title>
        <authorList>
            <person name="Zhou Z."/>
            <person name="Liu Y."/>
            <person name="Xu W."/>
            <person name="Pan J."/>
            <person name="Luo Z.H."/>
            <person name="Li M."/>
        </authorList>
    </citation>
    <scope>NUCLEOTIDE SEQUENCE [LARGE SCALE GENOMIC DNA]</scope>
    <source>
        <strain evidence="3">SpSt-1125</strain>
        <strain evidence="2">SpSt-25</strain>
    </source>
</reference>
<dbReference type="PANTHER" id="PTHR42930">
    <property type="entry name" value="PHOSPHATE-SPECIFIC TRANSPORT SYSTEM ACCESSORY PROTEIN PHOU"/>
    <property type="match status" value="1"/>
</dbReference>
<protein>
    <submittedName>
        <fullName evidence="2">Phosphate uptake regulator PhoU</fullName>
    </submittedName>
</protein>
<organism evidence="2">
    <name type="scientific">Thermofilum pendens</name>
    <dbReference type="NCBI Taxonomy" id="2269"/>
    <lineage>
        <taxon>Archaea</taxon>
        <taxon>Thermoproteota</taxon>
        <taxon>Thermoprotei</taxon>
        <taxon>Thermofilales</taxon>
        <taxon>Thermofilaceae</taxon>
        <taxon>Thermofilum</taxon>
    </lineage>
</organism>
<dbReference type="InterPro" id="IPR038078">
    <property type="entry name" value="PhoU-like_sf"/>
</dbReference>
<dbReference type="InterPro" id="IPR026022">
    <property type="entry name" value="PhoU_dom"/>
</dbReference>
<dbReference type="EMBL" id="DRZM01000047">
    <property type="protein sequence ID" value="HHP04390.1"/>
    <property type="molecule type" value="Genomic_DNA"/>
</dbReference>
<proteinExistence type="predicted"/>
<dbReference type="GO" id="GO:0003677">
    <property type="term" value="F:DNA binding"/>
    <property type="evidence" value="ECO:0007669"/>
    <property type="project" value="InterPro"/>
</dbReference>
<feature type="domain" description="SpoVT-AbrB" evidence="1">
    <location>
        <begin position="9"/>
        <end position="54"/>
    </location>
</feature>
<dbReference type="GO" id="GO:0045936">
    <property type="term" value="P:negative regulation of phosphate metabolic process"/>
    <property type="evidence" value="ECO:0007669"/>
    <property type="project" value="InterPro"/>
</dbReference>